<reference evidence="2" key="1">
    <citation type="submission" date="2022-04" db="EMBL/GenBank/DDBJ databases">
        <title>Roseomonas acroporae sp. nov., isolated from coral Acropora digitifera.</title>
        <authorList>
            <person name="Sun H."/>
        </authorList>
    </citation>
    <scope>NUCLEOTIDE SEQUENCE</scope>
    <source>
        <strain evidence="2">NAR14</strain>
    </source>
</reference>
<dbReference type="SUPFAM" id="SSF48452">
    <property type="entry name" value="TPR-like"/>
    <property type="match status" value="2"/>
</dbReference>
<comment type="caution">
    <text evidence="2">The sequence shown here is derived from an EMBL/GenBank/DDBJ whole genome shotgun (WGS) entry which is preliminary data.</text>
</comment>
<sequence length="680" mass="72025">MHIGPASIACSAVTSARFGAAPPKGQETRLHLALLGEMQARDAAGRSVLPRGRKARALLAILAIEGARVPRDRLTGLLWSRRGRAQARGSLRQAVHELQGALARLGGGLLLAERDHLGLAAAAVAVDVRALATVDFAQPVLPSGLDAPLLGDLVGLDPAFEEWREAEQDRLRAGLASHAEMAAGEGKAPEAVLAVAERLLGRDPGLEPAWRAALGVHLGRGERDAATVVARRCRVALQEVGRRPDAATAALLDRLLPRDEPYMLEGGRAGRDGRPTLGVLPFRCLPGSSPAGGPAGEPGQDEGLGEGLAEEITTALSRFRWISLVPGAALAPLALAPPGDPAWMRLGLDLLLTGMVQRSESGLRVTVRLLDLRAGGAVVWTRRFDRPDGDPLAVQDAVAAATAAQLDPELLLHEARRAEAGLAGSGAWSLLLRAIAAVYRLDQGRERYVEAGSLFAAAVAADPTCGAAHAWWAYWHLLLVGQGWAADPARSMREAGALAERGIMLDPLDARATTIAGHVYAFLGHRVAEAIALHQRALVQNPNLPLAWVFSGFALSYAGEHEEALRRIRHGRALSPDDPHSFFFEHAEMLPLLLSGDHAGVVALGRQALLLNPNLSSTLKGYLAACGLAGLPEEAARVRERLLALEPGFGVGEALRRSALQRDEDLDLYARGLRLAGLPD</sequence>
<dbReference type="Gene3D" id="1.10.10.10">
    <property type="entry name" value="Winged helix-like DNA-binding domain superfamily/Winged helix DNA-binding domain"/>
    <property type="match status" value="1"/>
</dbReference>
<dbReference type="SMART" id="SM01043">
    <property type="entry name" value="BTAD"/>
    <property type="match status" value="1"/>
</dbReference>
<dbReference type="EMBL" id="JALPRX010000038">
    <property type="protein sequence ID" value="MCK8784733.1"/>
    <property type="molecule type" value="Genomic_DNA"/>
</dbReference>
<dbReference type="InterPro" id="IPR005158">
    <property type="entry name" value="BTAD"/>
</dbReference>
<protein>
    <recommendedName>
        <fullName evidence="1">Bacterial transcriptional activator domain-containing protein</fullName>
    </recommendedName>
</protein>
<organism evidence="2 3">
    <name type="scientific">Roseomonas acroporae</name>
    <dbReference type="NCBI Taxonomy" id="2937791"/>
    <lineage>
        <taxon>Bacteria</taxon>
        <taxon>Pseudomonadati</taxon>
        <taxon>Pseudomonadota</taxon>
        <taxon>Alphaproteobacteria</taxon>
        <taxon>Acetobacterales</taxon>
        <taxon>Roseomonadaceae</taxon>
        <taxon>Roseomonas</taxon>
    </lineage>
</organism>
<evidence type="ECO:0000313" key="2">
    <source>
        <dbReference type="EMBL" id="MCK8784733.1"/>
    </source>
</evidence>
<dbReference type="RefSeq" id="WP_248666856.1">
    <property type="nucleotide sequence ID" value="NZ_JALPRX010000038.1"/>
</dbReference>
<keyword evidence="3" id="KW-1185">Reference proteome</keyword>
<evidence type="ECO:0000313" key="3">
    <source>
        <dbReference type="Proteomes" id="UP001139516"/>
    </source>
</evidence>
<feature type="domain" description="Bacterial transcriptional activator" evidence="1">
    <location>
        <begin position="126"/>
        <end position="256"/>
    </location>
</feature>
<proteinExistence type="predicted"/>
<evidence type="ECO:0000259" key="1">
    <source>
        <dbReference type="SMART" id="SM01043"/>
    </source>
</evidence>
<dbReference type="InterPro" id="IPR036388">
    <property type="entry name" value="WH-like_DNA-bd_sf"/>
</dbReference>
<dbReference type="Gene3D" id="1.25.40.10">
    <property type="entry name" value="Tetratricopeptide repeat domain"/>
    <property type="match status" value="1"/>
</dbReference>
<gene>
    <name evidence="2" type="ORF">M0638_10100</name>
</gene>
<dbReference type="AlphaFoldDB" id="A0A9X1Y7S1"/>
<dbReference type="PANTHER" id="PTHR35807">
    <property type="entry name" value="TRANSCRIPTIONAL REGULATOR REDD-RELATED"/>
    <property type="match status" value="1"/>
</dbReference>
<dbReference type="Gene3D" id="3.40.50.10070">
    <property type="entry name" value="TolB, N-terminal domain"/>
    <property type="match status" value="1"/>
</dbReference>
<accession>A0A9X1Y7S1</accession>
<dbReference type="Proteomes" id="UP001139516">
    <property type="component" value="Unassembled WGS sequence"/>
</dbReference>
<name>A0A9X1Y7S1_9PROT</name>
<dbReference type="InterPro" id="IPR051677">
    <property type="entry name" value="AfsR-DnrI-RedD_regulator"/>
</dbReference>
<dbReference type="InterPro" id="IPR011990">
    <property type="entry name" value="TPR-like_helical_dom_sf"/>
</dbReference>